<evidence type="ECO:0000256" key="1">
    <source>
        <dbReference type="SAM" id="MobiDB-lite"/>
    </source>
</evidence>
<evidence type="ECO:0000259" key="2">
    <source>
        <dbReference type="Pfam" id="PF01609"/>
    </source>
</evidence>
<feature type="domain" description="Transposase IS4-like" evidence="2">
    <location>
        <begin position="8"/>
        <end position="86"/>
    </location>
</feature>
<dbReference type="EMBL" id="BAAABU010000028">
    <property type="protein sequence ID" value="GAA0259430.1"/>
    <property type="molecule type" value="Genomic_DNA"/>
</dbReference>
<dbReference type="Pfam" id="PF01609">
    <property type="entry name" value="DDE_Tnp_1"/>
    <property type="match status" value="1"/>
</dbReference>
<dbReference type="InterPro" id="IPR002559">
    <property type="entry name" value="Transposase_11"/>
</dbReference>
<proteinExistence type="predicted"/>
<keyword evidence="4" id="KW-1185">Reference proteome</keyword>
<evidence type="ECO:0000313" key="3">
    <source>
        <dbReference type="EMBL" id="GAA0259430.1"/>
    </source>
</evidence>
<accession>A0ABP3EFF7</accession>
<reference evidence="4" key="1">
    <citation type="journal article" date="2019" name="Int. J. Syst. Evol. Microbiol.">
        <title>The Global Catalogue of Microorganisms (GCM) 10K type strain sequencing project: providing services to taxonomists for standard genome sequencing and annotation.</title>
        <authorList>
            <consortium name="The Broad Institute Genomics Platform"/>
            <consortium name="The Broad Institute Genome Sequencing Center for Infectious Disease"/>
            <person name="Wu L."/>
            <person name="Ma J."/>
        </authorList>
    </citation>
    <scope>NUCLEOTIDE SEQUENCE [LARGE SCALE GENOMIC DNA]</scope>
    <source>
        <strain evidence="4">JCM 3380</strain>
    </source>
</reference>
<evidence type="ECO:0000313" key="4">
    <source>
        <dbReference type="Proteomes" id="UP001500416"/>
    </source>
</evidence>
<comment type="caution">
    <text evidence="3">The sequence shown here is derived from an EMBL/GenBank/DDBJ whole genome shotgun (WGS) entry which is preliminary data.</text>
</comment>
<protein>
    <recommendedName>
        <fullName evidence="2">Transposase IS4-like domain-containing protein</fullName>
    </recommendedName>
</protein>
<feature type="region of interest" description="Disordered" evidence="1">
    <location>
        <begin position="92"/>
        <end position="131"/>
    </location>
</feature>
<sequence>MTGSNPVDRGKPGSKIHRVIDRNGLPLAIGVSAANLHDSQALKPMLMAIPRISSKRGPRRFRPAKLHADKAYDIDHLRRWLRHRGTIPRIARKGIDFRPPRPTPLGRGADDLMADRLPPSRLTPMRRAGPR</sequence>
<gene>
    <name evidence="3" type="ORF">GCM10010492_70480</name>
</gene>
<dbReference type="Proteomes" id="UP001500416">
    <property type="component" value="Unassembled WGS sequence"/>
</dbReference>
<organism evidence="3 4">
    <name type="scientific">Saccharothrix mutabilis subsp. mutabilis</name>
    <dbReference type="NCBI Taxonomy" id="66855"/>
    <lineage>
        <taxon>Bacteria</taxon>
        <taxon>Bacillati</taxon>
        <taxon>Actinomycetota</taxon>
        <taxon>Actinomycetes</taxon>
        <taxon>Pseudonocardiales</taxon>
        <taxon>Pseudonocardiaceae</taxon>
        <taxon>Saccharothrix</taxon>
    </lineage>
</organism>
<name>A0ABP3EFF7_9PSEU</name>